<protein>
    <submittedName>
        <fullName evidence="2">BLUF domain-containing protein</fullName>
    </submittedName>
</protein>
<dbReference type="Proteomes" id="UP000475385">
    <property type="component" value="Unassembled WGS sequence"/>
</dbReference>
<dbReference type="SUPFAM" id="SSF54975">
    <property type="entry name" value="Acylphosphatase/BLUF domain-like"/>
    <property type="match status" value="1"/>
</dbReference>
<dbReference type="RefSeq" id="WP_164694155.1">
    <property type="nucleotide sequence ID" value="NZ_JAAIKB010000003.1"/>
</dbReference>
<gene>
    <name evidence="2" type="ORF">G3576_09515</name>
</gene>
<dbReference type="PROSITE" id="PS50925">
    <property type="entry name" value="BLUF"/>
    <property type="match status" value="1"/>
</dbReference>
<evidence type="ECO:0000259" key="1">
    <source>
        <dbReference type="PROSITE" id="PS50925"/>
    </source>
</evidence>
<dbReference type="GO" id="GO:0071949">
    <property type="term" value="F:FAD binding"/>
    <property type="evidence" value="ECO:0007669"/>
    <property type="project" value="InterPro"/>
</dbReference>
<dbReference type="Gene3D" id="3.30.70.100">
    <property type="match status" value="1"/>
</dbReference>
<dbReference type="Gene3D" id="3.40.50.280">
    <property type="entry name" value="Cobalamin-binding domain"/>
    <property type="match status" value="1"/>
</dbReference>
<feature type="domain" description="BLUF" evidence="1">
    <location>
        <begin position="19"/>
        <end position="110"/>
    </location>
</feature>
<evidence type="ECO:0000313" key="2">
    <source>
        <dbReference type="EMBL" id="NGM20250.1"/>
    </source>
</evidence>
<comment type="caution">
    <text evidence="2">The sequence shown here is derived from an EMBL/GenBank/DDBJ whole genome shotgun (WGS) entry which is preliminary data.</text>
</comment>
<reference evidence="2 3" key="2">
    <citation type="submission" date="2020-03" db="EMBL/GenBank/DDBJ databases">
        <title>Roseomonas stagni sp. nov., isolated from pond water in Japan.</title>
        <authorList>
            <person name="Furuhata K."/>
            <person name="Miyamoto H."/>
            <person name="Goto K."/>
        </authorList>
    </citation>
    <scope>NUCLEOTIDE SEQUENCE [LARGE SCALE GENOMIC DNA]</scope>
    <source>
        <strain evidence="2 3">PeD5</strain>
    </source>
</reference>
<dbReference type="InterPro" id="IPR036046">
    <property type="entry name" value="Acylphosphatase-like_dom_sf"/>
</dbReference>
<accession>A0A6M1LJ06</accession>
<dbReference type="GO" id="GO:0009882">
    <property type="term" value="F:blue light photoreceptor activity"/>
    <property type="evidence" value="ECO:0007669"/>
    <property type="project" value="InterPro"/>
</dbReference>
<dbReference type="EMBL" id="JAAIKB010000003">
    <property type="protein sequence ID" value="NGM20250.1"/>
    <property type="molecule type" value="Genomic_DNA"/>
</dbReference>
<dbReference type="SMART" id="SM01034">
    <property type="entry name" value="BLUF"/>
    <property type="match status" value="1"/>
</dbReference>
<dbReference type="Pfam" id="PF04940">
    <property type="entry name" value="BLUF"/>
    <property type="match status" value="1"/>
</dbReference>
<proteinExistence type="predicted"/>
<evidence type="ECO:0000313" key="3">
    <source>
        <dbReference type="Proteomes" id="UP000475385"/>
    </source>
</evidence>
<keyword evidence="3" id="KW-1185">Reference proteome</keyword>
<organism evidence="2 3">
    <name type="scientific">Falsiroseomonas algicola</name>
    <dbReference type="NCBI Taxonomy" id="2716930"/>
    <lineage>
        <taxon>Bacteria</taxon>
        <taxon>Pseudomonadati</taxon>
        <taxon>Pseudomonadota</taxon>
        <taxon>Alphaproteobacteria</taxon>
        <taxon>Acetobacterales</taxon>
        <taxon>Roseomonadaceae</taxon>
        <taxon>Falsiroseomonas</taxon>
    </lineage>
</organism>
<name>A0A6M1LJ06_9PROT</name>
<dbReference type="InterPro" id="IPR007024">
    <property type="entry name" value="BLUF_domain"/>
</dbReference>
<reference evidence="2 3" key="1">
    <citation type="submission" date="2020-02" db="EMBL/GenBank/DDBJ databases">
        <authorList>
            <person name="Kim H.M."/>
            <person name="Jeon C.O."/>
        </authorList>
    </citation>
    <scope>NUCLEOTIDE SEQUENCE [LARGE SCALE GENOMIC DNA]</scope>
    <source>
        <strain evidence="2 3">PeD5</strain>
    </source>
</reference>
<sequence>MPVVALPASQTATPHPTRLTRLVYRSRAVLPLAAGPLGDLLAAARRRNHREGVTGLLIADRGHYLQWLEGPPAGVATLMRSIALDRRHDSIEVVSEGPVASRCFAGWDMRLAADAAAPAALHLPGPLIEALHAEPDRLTETMATLGLAPRDGSEPQPGTALLPLIRGAVPRTTPVMAGAEDLARFLALLGEPGIAVEDIALPAGRGDGRRHVATLFEPAARRLGDLWVEDALSEWEVTIALGRLQALVRHLGRSTGIVAPRPLLPSVLVAPMPGEPHGLGATLASEWLWMSGWAHGFEIEENDMALARHLRAGRYDLLDLSLSPSFERLDGAGLLRRRLGRFREASANKALRIRLSGRLFAQRPWLAGLVGADAVSGTAHGLDTVLRRLAGDAARG</sequence>
<dbReference type="AlphaFoldDB" id="A0A6M1LJ06"/>